<accession>A0A655ZQF9</accession>
<reference evidence="1 2" key="1">
    <citation type="submission" date="2015-07" db="EMBL/GenBank/DDBJ databases">
        <authorList>
            <consortium name="Pathogen Informatics"/>
        </authorList>
    </citation>
    <scope>NUCLEOTIDE SEQUENCE [LARGE SCALE GENOMIC DNA]</scope>
    <source>
        <strain evidence="1 2">A325</strain>
    </source>
</reference>
<dbReference type="Proteomes" id="UP000046067">
    <property type="component" value="Unassembled WGS sequence"/>
</dbReference>
<gene>
    <name evidence="1" type="ORF">ERS013201_03501</name>
</gene>
<sequence>MGNRAFTKIQFTASGNVEYQFTQWAADFWFYALELIKDVQTIFGGFNRLAHFPIGIATFDVQLGQEADCFHRASFI</sequence>
<dbReference type="AlphaFoldDB" id="A0A655ZQF9"/>
<organism evidence="1 2">
    <name type="scientific">Vibrio cholerae</name>
    <dbReference type="NCBI Taxonomy" id="666"/>
    <lineage>
        <taxon>Bacteria</taxon>
        <taxon>Pseudomonadati</taxon>
        <taxon>Pseudomonadota</taxon>
        <taxon>Gammaproteobacteria</taxon>
        <taxon>Vibrionales</taxon>
        <taxon>Vibrionaceae</taxon>
        <taxon>Vibrio</taxon>
    </lineage>
</organism>
<dbReference type="EMBL" id="CWQJ01000032">
    <property type="protein sequence ID" value="CSC76874.1"/>
    <property type="molecule type" value="Genomic_DNA"/>
</dbReference>
<name>A0A655ZQF9_VIBCL</name>
<evidence type="ECO:0000313" key="1">
    <source>
        <dbReference type="EMBL" id="CSC76874.1"/>
    </source>
</evidence>
<proteinExistence type="predicted"/>
<protein>
    <submittedName>
        <fullName evidence="1">Uncharacterized protein</fullName>
    </submittedName>
</protein>
<evidence type="ECO:0000313" key="2">
    <source>
        <dbReference type="Proteomes" id="UP000046067"/>
    </source>
</evidence>